<dbReference type="RefSeq" id="WP_008479358.1">
    <property type="nucleotide sequence ID" value="NZ_CAGS01000344.1"/>
</dbReference>
<dbReference type="InterPro" id="IPR016181">
    <property type="entry name" value="Acyl_CoA_acyltransferase"/>
</dbReference>
<proteinExistence type="predicted"/>
<dbReference type="InterPro" id="IPR051908">
    <property type="entry name" value="Ribosomal_N-acetyltransferase"/>
</dbReference>
<dbReference type="PANTHER" id="PTHR43441">
    <property type="entry name" value="RIBOSOMAL-PROTEIN-SERINE ACETYLTRANSFERASE"/>
    <property type="match status" value="1"/>
</dbReference>
<dbReference type="OrthoDB" id="9799321at2"/>
<dbReference type="GO" id="GO:0008999">
    <property type="term" value="F:protein-N-terminal-alanine acetyltransferase activity"/>
    <property type="evidence" value="ECO:0007669"/>
    <property type="project" value="TreeGrafter"/>
</dbReference>
<dbReference type="Proteomes" id="UP000004221">
    <property type="component" value="Unassembled WGS sequence"/>
</dbReference>
<comment type="caution">
    <text evidence="2">The sequence shown here is derived from an EMBL/GenBank/DDBJ whole genome shotgun (WGS) entry which is preliminary data.</text>
</comment>
<keyword evidence="2" id="KW-0808">Transferase</keyword>
<organism evidence="2 3">
    <name type="scientific">Nitrolancea hollandica Lb</name>
    <dbReference type="NCBI Taxonomy" id="1129897"/>
    <lineage>
        <taxon>Bacteria</taxon>
        <taxon>Pseudomonadati</taxon>
        <taxon>Thermomicrobiota</taxon>
        <taxon>Thermomicrobia</taxon>
        <taxon>Sphaerobacterales</taxon>
        <taxon>Sphaerobacterineae</taxon>
        <taxon>Sphaerobacteraceae</taxon>
        <taxon>Nitrolancea</taxon>
    </lineage>
</organism>
<keyword evidence="3" id="KW-1185">Reference proteome</keyword>
<dbReference type="Gene3D" id="3.40.630.30">
    <property type="match status" value="1"/>
</dbReference>
<evidence type="ECO:0000313" key="2">
    <source>
        <dbReference type="EMBL" id="CCF84865.1"/>
    </source>
</evidence>
<gene>
    <name evidence="2" type="ORF">NITHO_4080002</name>
</gene>
<reference evidence="2 3" key="1">
    <citation type="journal article" date="2012" name="ISME J.">
        <title>Nitrification expanded: discovery, physiology and genomics of a nitrite-oxidizing bacterium from the phylum Chloroflexi.</title>
        <authorList>
            <person name="Sorokin D.Y."/>
            <person name="Lucker S."/>
            <person name="Vejmelkova D."/>
            <person name="Kostrikina N.A."/>
            <person name="Kleerebezem R."/>
            <person name="Rijpstra W.I."/>
            <person name="Damste J.S."/>
            <person name="Le Paslier D."/>
            <person name="Muyzer G."/>
            <person name="Wagner M."/>
            <person name="van Loosdrecht M.C."/>
            <person name="Daims H."/>
        </authorList>
    </citation>
    <scope>NUCLEOTIDE SEQUENCE [LARGE SCALE GENOMIC DNA]</scope>
    <source>
        <strain evidence="3">none</strain>
    </source>
</reference>
<accession>I4EJK3</accession>
<evidence type="ECO:0000313" key="3">
    <source>
        <dbReference type="Proteomes" id="UP000004221"/>
    </source>
</evidence>
<dbReference type="SUPFAM" id="SSF55729">
    <property type="entry name" value="Acyl-CoA N-acyltransferases (Nat)"/>
    <property type="match status" value="1"/>
</dbReference>
<dbReference type="AlphaFoldDB" id="I4EJK3"/>
<dbReference type="InterPro" id="IPR000182">
    <property type="entry name" value="GNAT_dom"/>
</dbReference>
<protein>
    <submittedName>
        <fullName evidence="2">GCN5-related N-acetyltransferase</fullName>
    </submittedName>
</protein>
<dbReference type="GO" id="GO:0005737">
    <property type="term" value="C:cytoplasm"/>
    <property type="evidence" value="ECO:0007669"/>
    <property type="project" value="TreeGrafter"/>
</dbReference>
<sequence>MIPPILRDFPDAFETDRLLIRSPMPGDGEEVLAAVIETWDSLQPWLKWATEIPSIEEMEENVRRARLAFLERSDLRLHLYLKGTDILVGASGLHRIDWQVPKFEIGYWCRSRFEGQGYITEAVRGIVCFAFETLGARRLVLECDSLNERSHRVAERVGFHFEGERRNDMIGRDGELRNMLAFSLIPEEYWSLQARVARTSGEMGRIDERHVADHS</sequence>
<name>I4EJK3_9BACT</name>
<dbReference type="GO" id="GO:1990189">
    <property type="term" value="F:protein N-terminal-serine acetyltransferase activity"/>
    <property type="evidence" value="ECO:0007669"/>
    <property type="project" value="TreeGrafter"/>
</dbReference>
<evidence type="ECO:0000259" key="1">
    <source>
        <dbReference type="PROSITE" id="PS51186"/>
    </source>
</evidence>
<dbReference type="PANTHER" id="PTHR43441:SF3">
    <property type="entry name" value="ACETYLTRANSFERASE"/>
    <property type="match status" value="1"/>
</dbReference>
<dbReference type="PROSITE" id="PS51186">
    <property type="entry name" value="GNAT"/>
    <property type="match status" value="1"/>
</dbReference>
<dbReference type="Pfam" id="PF13302">
    <property type="entry name" value="Acetyltransf_3"/>
    <property type="match status" value="1"/>
</dbReference>
<dbReference type="EMBL" id="CAGS01000344">
    <property type="protein sequence ID" value="CCF84865.1"/>
    <property type="molecule type" value="Genomic_DNA"/>
</dbReference>
<feature type="domain" description="N-acetyltransferase" evidence="1">
    <location>
        <begin position="18"/>
        <end position="181"/>
    </location>
</feature>